<dbReference type="FunCoup" id="I4YGW2">
    <property type="interactions" value="338"/>
</dbReference>
<evidence type="ECO:0000256" key="6">
    <source>
        <dbReference type="ARBA" id="ARBA00022989"/>
    </source>
</evidence>
<dbReference type="KEGG" id="wse:WALSEDRAFT_59489"/>
<name>I4YGW2_WALMC</name>
<sequence length="276" mass="31198">MQPFDILKVRFQVATRSERVGYGRAIYSALKNVVKKEGPSGLWRGIVPNIIGNSSGWATYFYFYTTFKDVVHSQQRNNASITPSQYLLCASTAGSISAMVTNPFYVIKTRMYTSSYKNNDAYRGLFDGLSKIVRSEGVLGLWKGTLLALGTVVNSALQFTIYEEMKKTRFAVRGSQPCANDKLPNWEYTALSGSSKLLALATTYPYQVVRSRLQNSTEFENIRHCVKESYKREGIKAFYRGLGINAIRILPGTCVTFVIYENLIWIIKEASFRKQD</sequence>
<keyword evidence="3 10" id="KW-0813">Transport</keyword>
<dbReference type="RefSeq" id="XP_006956597.1">
    <property type="nucleotide sequence ID" value="XM_006956535.1"/>
</dbReference>
<dbReference type="EMBL" id="JH668225">
    <property type="protein sequence ID" value="EIM23204.1"/>
    <property type="molecule type" value="Genomic_DNA"/>
</dbReference>
<evidence type="ECO:0000256" key="4">
    <source>
        <dbReference type="ARBA" id="ARBA00022692"/>
    </source>
</evidence>
<feature type="repeat" description="Solcar" evidence="9">
    <location>
        <begin position="187"/>
        <end position="266"/>
    </location>
</feature>
<keyword evidence="12" id="KW-1185">Reference proteome</keyword>
<dbReference type="InterPro" id="IPR044712">
    <property type="entry name" value="SLC25A32-like"/>
</dbReference>
<dbReference type="InterPro" id="IPR002067">
    <property type="entry name" value="MCP"/>
</dbReference>
<keyword evidence="5" id="KW-0677">Repeat</keyword>
<evidence type="ECO:0000256" key="3">
    <source>
        <dbReference type="ARBA" id="ARBA00022448"/>
    </source>
</evidence>
<dbReference type="GO" id="GO:0031966">
    <property type="term" value="C:mitochondrial membrane"/>
    <property type="evidence" value="ECO:0007669"/>
    <property type="project" value="UniProtKB-SubCell"/>
</dbReference>
<evidence type="ECO:0000256" key="1">
    <source>
        <dbReference type="ARBA" id="ARBA00004225"/>
    </source>
</evidence>
<organism evidence="11 12">
    <name type="scientific">Wallemia mellicola (strain ATCC MYA-4683 / CBS 633.66)</name>
    <name type="common">Wallemia sebi (CBS 633.66)</name>
    <dbReference type="NCBI Taxonomy" id="671144"/>
    <lineage>
        <taxon>Eukaryota</taxon>
        <taxon>Fungi</taxon>
        <taxon>Dikarya</taxon>
        <taxon>Basidiomycota</taxon>
        <taxon>Wallemiomycotina</taxon>
        <taxon>Wallemiomycetes</taxon>
        <taxon>Wallemiales</taxon>
        <taxon>Wallemiaceae</taxon>
        <taxon>Wallemia</taxon>
    </lineage>
</organism>
<dbReference type="PROSITE" id="PS50920">
    <property type="entry name" value="SOLCAR"/>
    <property type="match status" value="3"/>
</dbReference>
<gene>
    <name evidence="11" type="ORF">WALSEDRAFT_59489</name>
</gene>
<protein>
    <submittedName>
        <fullName evidence="11">Mitochondrial carrier</fullName>
    </submittedName>
</protein>
<keyword evidence="4 9" id="KW-0812">Transmembrane</keyword>
<evidence type="ECO:0000313" key="11">
    <source>
        <dbReference type="EMBL" id="EIM23204.1"/>
    </source>
</evidence>
<dbReference type="HOGENOM" id="CLU_015166_6_4_1"/>
<dbReference type="PRINTS" id="PR00784">
    <property type="entry name" value="MTUNCOUPLING"/>
</dbReference>
<reference evidence="11 12" key="1">
    <citation type="journal article" date="2012" name="Fungal Genet. Biol.">
        <title>The genome of the xerotolerant mold Wallemia sebi reveals adaptations to osmotic stress and suggests cryptic sexual reproduction.</title>
        <authorList>
            <person name="Padamsee M."/>
            <person name="Kumar T.K.A."/>
            <person name="Riley R."/>
            <person name="Binder M."/>
            <person name="Boyd A."/>
            <person name="Calvo A.M."/>
            <person name="Furukawa K."/>
            <person name="Hesse C."/>
            <person name="Hohmann S."/>
            <person name="James T.Y."/>
            <person name="LaButti K."/>
            <person name="Lapidus A."/>
            <person name="Lindquist E."/>
            <person name="Lucas S."/>
            <person name="Miller K."/>
            <person name="Shantappa S."/>
            <person name="Grigoriev I.V."/>
            <person name="Hibbett D.S."/>
            <person name="McLaughlin D.J."/>
            <person name="Spatafora J.W."/>
            <person name="Aime M.C."/>
        </authorList>
    </citation>
    <scope>NUCLEOTIDE SEQUENCE [LARGE SCALE GENOMIC DNA]</scope>
    <source>
        <strain evidence="12">ATCC MYA-4683 / CBS 633.66</strain>
    </source>
</reference>
<dbReference type="Pfam" id="PF00153">
    <property type="entry name" value="Mito_carr"/>
    <property type="match status" value="3"/>
</dbReference>
<evidence type="ECO:0000256" key="2">
    <source>
        <dbReference type="ARBA" id="ARBA00006375"/>
    </source>
</evidence>
<feature type="repeat" description="Solcar" evidence="9">
    <location>
        <begin position="81"/>
        <end position="168"/>
    </location>
</feature>
<proteinExistence type="inferred from homology"/>
<dbReference type="Gene3D" id="1.50.40.10">
    <property type="entry name" value="Mitochondrial carrier domain"/>
    <property type="match status" value="1"/>
</dbReference>
<dbReference type="Proteomes" id="UP000005242">
    <property type="component" value="Unassembled WGS sequence"/>
</dbReference>
<keyword evidence="8 9" id="KW-0472">Membrane</keyword>
<comment type="subcellular location">
    <subcellularLocation>
        <location evidence="1">Mitochondrion membrane</location>
        <topology evidence="1">Multi-pass membrane protein</topology>
    </subcellularLocation>
</comment>
<dbReference type="InterPro" id="IPR018108">
    <property type="entry name" value="MCP_transmembrane"/>
</dbReference>
<dbReference type="OMA" id="IVNPFWV"/>
<evidence type="ECO:0000256" key="5">
    <source>
        <dbReference type="ARBA" id="ARBA00022737"/>
    </source>
</evidence>
<keyword evidence="6" id="KW-1133">Transmembrane helix</keyword>
<evidence type="ECO:0000256" key="9">
    <source>
        <dbReference type="PROSITE-ProRule" id="PRU00282"/>
    </source>
</evidence>
<dbReference type="PANTHER" id="PTHR45683">
    <property type="entry name" value="MITOCHONDRIAL NICOTINAMIDE ADENINE DINUCLEOTIDE TRANSPORTER 1-RELATED-RELATED"/>
    <property type="match status" value="1"/>
</dbReference>
<dbReference type="OrthoDB" id="428293at2759"/>
<dbReference type="AlphaFoldDB" id="I4YGW2"/>
<feature type="repeat" description="Solcar" evidence="9">
    <location>
        <begin position="1"/>
        <end position="70"/>
    </location>
</feature>
<dbReference type="GO" id="GO:0015215">
    <property type="term" value="F:nucleotide transmembrane transporter activity"/>
    <property type="evidence" value="ECO:0007669"/>
    <property type="project" value="UniProtKB-ARBA"/>
</dbReference>
<dbReference type="GeneID" id="18473384"/>
<accession>I4YGW2</accession>
<dbReference type="SUPFAM" id="SSF103506">
    <property type="entry name" value="Mitochondrial carrier"/>
    <property type="match status" value="1"/>
</dbReference>
<evidence type="ECO:0000256" key="8">
    <source>
        <dbReference type="ARBA" id="ARBA00023136"/>
    </source>
</evidence>
<evidence type="ECO:0000313" key="12">
    <source>
        <dbReference type="Proteomes" id="UP000005242"/>
    </source>
</evidence>
<comment type="similarity">
    <text evidence="2 10">Belongs to the mitochondrial carrier (TC 2.A.29) family.</text>
</comment>
<dbReference type="eggNOG" id="KOG0764">
    <property type="taxonomic scope" value="Eukaryota"/>
</dbReference>
<evidence type="ECO:0000256" key="7">
    <source>
        <dbReference type="ARBA" id="ARBA00023128"/>
    </source>
</evidence>
<evidence type="ECO:0000256" key="10">
    <source>
        <dbReference type="RuleBase" id="RU000488"/>
    </source>
</evidence>
<keyword evidence="7" id="KW-0496">Mitochondrion</keyword>
<dbReference type="InterPro" id="IPR023395">
    <property type="entry name" value="MCP_dom_sf"/>
</dbReference>
<dbReference type="InParanoid" id="I4YGW2"/>